<comment type="caution">
    <text evidence="10">The sequence shown here is derived from an EMBL/GenBank/DDBJ whole genome shotgun (WGS) entry which is preliminary data.</text>
</comment>
<sequence>MGILKIRQRIALCLVFLLFFSSIATRTSSQILPRLSNPLNSLGQSVGRMSLAGDIEYTPVYLDGVALFRIGSQDTVSADSDTSGLSPVERRARRVERAFQNILNNGFDPNTLSVTTATLNNQTVIVASDGKTLPQQVILTVTEIDALLDASSPEELARQWSEIIRRALIEAWRERQPEARQRQFLTVAIVLAGMIFLSWWLYWCHKFLKKNFNELKQQISRQSSEVSSPSALTHPAISEPLEGSQTFRQQADLRQKLSLNILWKRLVQIGVILLWIGGVAAILYIFPETRLEGRDVFRIPLRLFAIWLVVLLLANAINLYVNYRMREWVEEGVIFSENSQRRVLRAPTLLDIWRGIIVSVAVCIGIAWFLIWTGFSFGSFLTGAGLVGAVLTFVFQSLLKDWVNGFLIVLEDQYAVGDMIQFEGFIGIVEEMSLRATRLRALDGRSITIPHNQIVSAHNLSRDWSRVHFTIEVAYETDPDVAIELMKATALEMAIDPRWTKDIIDPTQIIGVSKVSNVGIEIMLLIVVQRLRQWDVDREYRRRLKLAFDAKGIQIGIPQQSLYLAENYDLDRLN</sequence>
<evidence type="ECO:0000256" key="7">
    <source>
        <dbReference type="SAM" id="Phobius"/>
    </source>
</evidence>
<keyword evidence="3" id="KW-1003">Cell membrane</keyword>
<dbReference type="SUPFAM" id="SSF50182">
    <property type="entry name" value="Sm-like ribonucleoproteins"/>
    <property type="match status" value="1"/>
</dbReference>
<dbReference type="RefSeq" id="WP_332867759.1">
    <property type="nucleotide sequence ID" value="NZ_JBAFSM010000086.1"/>
</dbReference>
<dbReference type="InterPro" id="IPR049278">
    <property type="entry name" value="MS_channel_C"/>
</dbReference>
<dbReference type="InterPro" id="IPR023408">
    <property type="entry name" value="MscS_beta-dom_sf"/>
</dbReference>
<evidence type="ECO:0000259" key="8">
    <source>
        <dbReference type="Pfam" id="PF00924"/>
    </source>
</evidence>
<feature type="domain" description="Mechanosensitive ion channel MscS C-terminal" evidence="9">
    <location>
        <begin position="468"/>
        <end position="555"/>
    </location>
</feature>
<dbReference type="PANTHER" id="PTHR30460">
    <property type="entry name" value="MODERATE CONDUCTANCE MECHANOSENSITIVE CHANNEL YBIO"/>
    <property type="match status" value="1"/>
</dbReference>
<name>A0AAW9QXS4_9CHRO</name>
<proteinExistence type="inferred from homology"/>
<gene>
    <name evidence="10" type="ORF">V0288_24395</name>
</gene>
<feature type="domain" description="Mechanosensitive ion channel MscS" evidence="8">
    <location>
        <begin position="398"/>
        <end position="462"/>
    </location>
</feature>
<dbReference type="PANTHER" id="PTHR30460:SF0">
    <property type="entry name" value="MODERATE CONDUCTANCE MECHANOSENSITIVE CHANNEL YBIO"/>
    <property type="match status" value="1"/>
</dbReference>
<evidence type="ECO:0000256" key="6">
    <source>
        <dbReference type="ARBA" id="ARBA00023136"/>
    </source>
</evidence>
<evidence type="ECO:0000256" key="4">
    <source>
        <dbReference type="ARBA" id="ARBA00022692"/>
    </source>
</evidence>
<evidence type="ECO:0000256" key="1">
    <source>
        <dbReference type="ARBA" id="ARBA00004651"/>
    </source>
</evidence>
<dbReference type="GO" id="GO:0005886">
    <property type="term" value="C:plasma membrane"/>
    <property type="evidence" value="ECO:0007669"/>
    <property type="project" value="UniProtKB-SubCell"/>
</dbReference>
<dbReference type="AlphaFoldDB" id="A0AAW9QXS4"/>
<dbReference type="Gene3D" id="2.30.30.60">
    <property type="match status" value="1"/>
</dbReference>
<feature type="transmembrane region" description="Helical" evidence="7">
    <location>
        <begin position="184"/>
        <end position="203"/>
    </location>
</feature>
<dbReference type="Pfam" id="PF00924">
    <property type="entry name" value="MS_channel_2nd"/>
    <property type="match status" value="1"/>
</dbReference>
<keyword evidence="6 7" id="KW-0472">Membrane</keyword>
<evidence type="ECO:0000256" key="3">
    <source>
        <dbReference type="ARBA" id="ARBA00022475"/>
    </source>
</evidence>
<feature type="transmembrane region" description="Helical" evidence="7">
    <location>
        <begin position="352"/>
        <end position="371"/>
    </location>
</feature>
<dbReference type="InterPro" id="IPR010920">
    <property type="entry name" value="LSM_dom_sf"/>
</dbReference>
<keyword evidence="5 7" id="KW-1133">Transmembrane helix</keyword>
<evidence type="ECO:0000259" key="9">
    <source>
        <dbReference type="Pfam" id="PF21082"/>
    </source>
</evidence>
<dbReference type="Gene3D" id="3.30.70.100">
    <property type="match status" value="1"/>
</dbReference>
<keyword evidence="4 7" id="KW-0812">Transmembrane</keyword>
<feature type="transmembrane region" description="Helical" evidence="7">
    <location>
        <begin position="266"/>
        <end position="287"/>
    </location>
</feature>
<feature type="transmembrane region" description="Helical" evidence="7">
    <location>
        <begin position="377"/>
        <end position="399"/>
    </location>
</feature>
<comment type="subcellular location">
    <subcellularLocation>
        <location evidence="1">Cell membrane</location>
        <topology evidence="1">Multi-pass membrane protein</topology>
    </subcellularLocation>
</comment>
<dbReference type="InterPro" id="IPR006685">
    <property type="entry name" value="MscS_channel_2nd"/>
</dbReference>
<dbReference type="InterPro" id="IPR045276">
    <property type="entry name" value="YbiO_bact"/>
</dbReference>
<protein>
    <submittedName>
        <fullName evidence="10">Mechanosensitive ion channel family protein</fullName>
    </submittedName>
</protein>
<dbReference type="GO" id="GO:0008381">
    <property type="term" value="F:mechanosensitive monoatomic ion channel activity"/>
    <property type="evidence" value="ECO:0007669"/>
    <property type="project" value="InterPro"/>
</dbReference>
<evidence type="ECO:0000256" key="2">
    <source>
        <dbReference type="ARBA" id="ARBA00008017"/>
    </source>
</evidence>
<dbReference type="Proteomes" id="UP001328733">
    <property type="component" value="Unassembled WGS sequence"/>
</dbReference>
<evidence type="ECO:0000256" key="5">
    <source>
        <dbReference type="ARBA" id="ARBA00022989"/>
    </source>
</evidence>
<dbReference type="Gene3D" id="1.10.287.1260">
    <property type="match status" value="1"/>
</dbReference>
<evidence type="ECO:0000313" key="11">
    <source>
        <dbReference type="Proteomes" id="UP001328733"/>
    </source>
</evidence>
<evidence type="ECO:0000313" key="10">
    <source>
        <dbReference type="EMBL" id="MEG3440290.1"/>
    </source>
</evidence>
<comment type="similarity">
    <text evidence="2">Belongs to the MscS (TC 1.A.23) family.</text>
</comment>
<dbReference type="InterPro" id="IPR011066">
    <property type="entry name" value="MscS_channel_C_sf"/>
</dbReference>
<dbReference type="SUPFAM" id="SSF82689">
    <property type="entry name" value="Mechanosensitive channel protein MscS (YggB), C-terminal domain"/>
    <property type="match status" value="1"/>
</dbReference>
<accession>A0AAW9QXS4</accession>
<dbReference type="Pfam" id="PF21082">
    <property type="entry name" value="MS_channel_3rd"/>
    <property type="match status" value="1"/>
</dbReference>
<reference evidence="10 11" key="1">
    <citation type="submission" date="2024-01" db="EMBL/GenBank/DDBJ databases">
        <title>Genomic insights into the taxonomy and metabolism of the cyanobacterium Pannus brasiliensis CCIBt3594.</title>
        <authorList>
            <person name="Machado M."/>
            <person name="Botero N.B."/>
            <person name="Andreote A.P.D."/>
            <person name="Feitosa A.M.T."/>
            <person name="Popin R."/>
            <person name="Sivonen K."/>
            <person name="Fiore M.F."/>
        </authorList>
    </citation>
    <scope>NUCLEOTIDE SEQUENCE [LARGE SCALE GENOMIC DNA]</scope>
    <source>
        <strain evidence="10 11">CCIBt3594</strain>
    </source>
</reference>
<dbReference type="EMBL" id="JBAFSM010000086">
    <property type="protein sequence ID" value="MEG3440290.1"/>
    <property type="molecule type" value="Genomic_DNA"/>
</dbReference>
<organism evidence="10 11">
    <name type="scientific">Pannus brasiliensis CCIBt3594</name>
    <dbReference type="NCBI Taxonomy" id="1427578"/>
    <lineage>
        <taxon>Bacteria</taxon>
        <taxon>Bacillati</taxon>
        <taxon>Cyanobacteriota</taxon>
        <taxon>Cyanophyceae</taxon>
        <taxon>Oscillatoriophycideae</taxon>
        <taxon>Chroococcales</taxon>
        <taxon>Microcystaceae</taxon>
        <taxon>Pannus</taxon>
    </lineage>
</organism>
<keyword evidence="11" id="KW-1185">Reference proteome</keyword>
<feature type="transmembrane region" description="Helical" evidence="7">
    <location>
        <begin position="299"/>
        <end position="321"/>
    </location>
</feature>